<dbReference type="InterPro" id="IPR003034">
    <property type="entry name" value="SAP_dom"/>
</dbReference>
<dbReference type="Pfam" id="PF02037">
    <property type="entry name" value="SAP"/>
    <property type="match status" value="2"/>
</dbReference>
<feature type="compositionally biased region" description="Polar residues" evidence="1">
    <location>
        <begin position="527"/>
        <end position="542"/>
    </location>
</feature>
<feature type="region of interest" description="Disordered" evidence="1">
    <location>
        <begin position="527"/>
        <end position="558"/>
    </location>
</feature>
<evidence type="ECO:0000259" key="2">
    <source>
        <dbReference type="PROSITE" id="PS50800"/>
    </source>
</evidence>
<accession>A7SXV5</accession>
<feature type="region of interest" description="Disordered" evidence="1">
    <location>
        <begin position="574"/>
        <end position="637"/>
    </location>
</feature>
<dbReference type="InParanoid" id="A7SXV5"/>
<dbReference type="Gene3D" id="1.10.720.30">
    <property type="entry name" value="SAP domain"/>
    <property type="match status" value="1"/>
</dbReference>
<dbReference type="EMBL" id="DS469898">
    <property type="protein sequence ID" value="EDO31463.1"/>
    <property type="molecule type" value="Genomic_DNA"/>
</dbReference>
<gene>
    <name evidence="3" type="ORF">NEMVEDRAFT_v1g219227</name>
</gene>
<evidence type="ECO:0000313" key="3">
    <source>
        <dbReference type="EMBL" id="EDO31463.1"/>
    </source>
</evidence>
<dbReference type="Proteomes" id="UP000001593">
    <property type="component" value="Unassembled WGS sequence"/>
</dbReference>
<feature type="domain" description="SAP" evidence="2">
    <location>
        <begin position="260"/>
        <end position="294"/>
    </location>
</feature>
<protein>
    <recommendedName>
        <fullName evidence="2">SAP domain-containing protein</fullName>
    </recommendedName>
</protein>
<feature type="compositionally biased region" description="Polar residues" evidence="1">
    <location>
        <begin position="607"/>
        <end position="623"/>
    </location>
</feature>
<dbReference type="HOGENOM" id="CLU_429803_0_0_1"/>
<dbReference type="OMA" id="WWHETED"/>
<proteinExistence type="predicted"/>
<reference evidence="3 4" key="1">
    <citation type="journal article" date="2007" name="Science">
        <title>Sea anemone genome reveals ancestral eumetazoan gene repertoire and genomic organization.</title>
        <authorList>
            <person name="Putnam N.H."/>
            <person name="Srivastava M."/>
            <person name="Hellsten U."/>
            <person name="Dirks B."/>
            <person name="Chapman J."/>
            <person name="Salamov A."/>
            <person name="Terry A."/>
            <person name="Shapiro H."/>
            <person name="Lindquist E."/>
            <person name="Kapitonov V.V."/>
            <person name="Jurka J."/>
            <person name="Genikhovich G."/>
            <person name="Grigoriev I.V."/>
            <person name="Lucas S.M."/>
            <person name="Steele R.E."/>
            <person name="Finnerty J.R."/>
            <person name="Technau U."/>
            <person name="Martindale M.Q."/>
            <person name="Rokhsar D.S."/>
        </authorList>
    </citation>
    <scope>NUCLEOTIDE SEQUENCE [LARGE SCALE GENOMIC DNA]</scope>
    <source>
        <strain evidence="4">CH2 X CH6</strain>
    </source>
</reference>
<organism evidence="3 4">
    <name type="scientific">Nematostella vectensis</name>
    <name type="common">Starlet sea anemone</name>
    <dbReference type="NCBI Taxonomy" id="45351"/>
    <lineage>
        <taxon>Eukaryota</taxon>
        <taxon>Metazoa</taxon>
        <taxon>Cnidaria</taxon>
        <taxon>Anthozoa</taxon>
        <taxon>Hexacorallia</taxon>
        <taxon>Actiniaria</taxon>
        <taxon>Edwardsiidae</taxon>
        <taxon>Nematostella</taxon>
    </lineage>
</organism>
<dbReference type="InterPro" id="IPR036361">
    <property type="entry name" value="SAP_dom_sf"/>
</dbReference>
<name>A7SXV5_NEMVE</name>
<evidence type="ECO:0000313" key="4">
    <source>
        <dbReference type="Proteomes" id="UP000001593"/>
    </source>
</evidence>
<keyword evidence="4" id="KW-1185">Reference proteome</keyword>
<dbReference type="AlphaFoldDB" id="A7SXV5"/>
<dbReference type="SMART" id="SM00513">
    <property type="entry name" value="SAP"/>
    <property type="match status" value="2"/>
</dbReference>
<dbReference type="SUPFAM" id="SSF68906">
    <property type="entry name" value="SAP domain"/>
    <property type="match status" value="1"/>
</dbReference>
<sequence>MGHTTSGQHVKLVIDADGNVAKAVTKVHGRKIPLQEIQKESLKKNREFLKIHNDEFFEKMTIEELIQELKSIGEDTTGTMEEMKERLKRFNRTRHWLIWHDHSVIANHGFMLFCLRELYGPAIYKSSQTYLEETGRKINIQATVESPKIYILGASKSTVDDQMQFVKTRQEDLKNQVSTITNEGIEVNEVMRYMNGDNPAIQMESGTQHGGTFPCAGCDCNINSCYSLEYSLQRPYLTLKESQDLILAGTAGQGETHHPYKNLKADHLKKEMRSRGLSEEGKKEEIQERLTETLRGKTRLPALLTTLTYRKLFGIYFHASISHAPFLLRLHSHRSTNAETFERLFEKITDITKKTWGKRLEDLSSNAMLHVSAEINTKETDAVLKALPQMGNATLTKDMLREYAGDWEGHLHQIADFLVPGEGEWWHETEDTVEFHDGNDEISHRNAPALHHFRSSSIPQEQSYLRESWQTCVNQNKKVPALLLRDNNRKLATSSMCCSFPWLTGNSQSTEKNTVPLTLEDSLLVSDTHNQQSSVEENNTPSDHIPTLSDDRGDDESEYTMFPEFEDEITDVNETGVPADDTSQLKVQQPGHKRAFDAEDKKEPSAKKNQGRYSCPPVQNCQSPWDGAGTMRDSEEV</sequence>
<evidence type="ECO:0000256" key="1">
    <source>
        <dbReference type="SAM" id="MobiDB-lite"/>
    </source>
</evidence>
<dbReference type="PROSITE" id="PS50800">
    <property type="entry name" value="SAP"/>
    <property type="match status" value="1"/>
</dbReference>
<feature type="compositionally biased region" description="Basic and acidic residues" evidence="1">
    <location>
        <begin position="594"/>
        <end position="606"/>
    </location>
</feature>